<organism evidence="1 2">
    <name type="scientific">Tricholomella constricta</name>
    <dbReference type="NCBI Taxonomy" id="117010"/>
    <lineage>
        <taxon>Eukaryota</taxon>
        <taxon>Fungi</taxon>
        <taxon>Dikarya</taxon>
        <taxon>Basidiomycota</taxon>
        <taxon>Agaricomycotina</taxon>
        <taxon>Agaricomycetes</taxon>
        <taxon>Agaricomycetidae</taxon>
        <taxon>Agaricales</taxon>
        <taxon>Tricholomatineae</taxon>
        <taxon>Lyophyllaceae</taxon>
        <taxon>Tricholomella</taxon>
    </lineage>
</organism>
<protein>
    <recommendedName>
        <fullName evidence="3">F-box domain-containing protein</fullName>
    </recommendedName>
</protein>
<proteinExistence type="predicted"/>
<accession>A0A8H5MAW8</accession>
<sequence length="475" mass="54234">MAKLPTELLTSIFTYAYTDSRWTSSSKHESCPRLEQVLRESIRCTCMKDEMSYTPKWKSYELYSPTLFPYPLAAVCRQWRDVLEDVPVFWTRVVALIDRRPTDLSRLQKQLQLSKDQPLDVFVLRRPDAYEDSDPREHDRCRSVINALMPHLQRCRSISFDVIDTSSLPSISHDFRGSAPLLTSLTLNARKDDGKASGDWNSVSMPQSIENPFKCPNLTSIDIDGRNFVYACLDLPSWRDSLQSIPGKTGLSRLTLSNFSPGSAEKDYELTGNDILEILMALRLSFLSFNNVDFSSDVLSLGIPQINAISLSATGLRASFMTLLLHGLSYHSPASIHIERCELVDAVAPFSHCLSLTDISAEVDMESFLDHWGGYVLHVLRCPAFNDWVLCSYRPDPSRPFWLNIEDCEAFTVAGLRALVQMIREEQPMENVTYEVRVSGWGPRAPTDAEMEWFETHLDRFRWDAKERHEKMLLP</sequence>
<comment type="caution">
    <text evidence="1">The sequence shown here is derived from an EMBL/GenBank/DDBJ whole genome shotgun (WGS) entry which is preliminary data.</text>
</comment>
<evidence type="ECO:0008006" key="3">
    <source>
        <dbReference type="Google" id="ProtNLM"/>
    </source>
</evidence>
<gene>
    <name evidence="1" type="ORF">D9615_002156</name>
</gene>
<reference evidence="1 2" key="1">
    <citation type="journal article" date="2020" name="ISME J.">
        <title>Uncovering the hidden diversity of litter-decomposition mechanisms in mushroom-forming fungi.</title>
        <authorList>
            <person name="Floudas D."/>
            <person name="Bentzer J."/>
            <person name="Ahren D."/>
            <person name="Johansson T."/>
            <person name="Persson P."/>
            <person name="Tunlid A."/>
        </authorList>
    </citation>
    <scope>NUCLEOTIDE SEQUENCE [LARGE SCALE GENOMIC DNA]</scope>
    <source>
        <strain evidence="1 2">CBS 661.87</strain>
    </source>
</reference>
<dbReference type="Proteomes" id="UP000565441">
    <property type="component" value="Unassembled WGS sequence"/>
</dbReference>
<dbReference type="OrthoDB" id="3048627at2759"/>
<dbReference type="EMBL" id="JAACJP010000002">
    <property type="protein sequence ID" value="KAF5387174.1"/>
    <property type="molecule type" value="Genomic_DNA"/>
</dbReference>
<dbReference type="AlphaFoldDB" id="A0A8H5MAW8"/>
<name>A0A8H5MAW8_9AGAR</name>
<evidence type="ECO:0000313" key="1">
    <source>
        <dbReference type="EMBL" id="KAF5387174.1"/>
    </source>
</evidence>
<keyword evidence="2" id="KW-1185">Reference proteome</keyword>
<evidence type="ECO:0000313" key="2">
    <source>
        <dbReference type="Proteomes" id="UP000565441"/>
    </source>
</evidence>